<dbReference type="PROSITE" id="PS00330">
    <property type="entry name" value="HEMOLYSIN_CALCIUM"/>
    <property type="match status" value="2"/>
</dbReference>
<dbReference type="InterPro" id="IPR011049">
    <property type="entry name" value="Serralysin-like_metalloprot_C"/>
</dbReference>
<dbReference type="InterPro" id="IPR010221">
    <property type="entry name" value="VCBS_dom"/>
</dbReference>
<name>A0A7S7AJ35_9GAMM</name>
<dbReference type="InterPro" id="IPR001343">
    <property type="entry name" value="Hemolysn_Ca-bd"/>
</dbReference>
<geneLocation type="plasmid" evidence="3 4">
    <name>pYH12207-1</name>
</geneLocation>
<sequence length="7442" mass="753491">MSNFIVIEKDSLNKVSVNAECIVLSESSIVHTKMNRDDVAEFIRDGNNLILKLKNGEVIVIENFFVVDAEGVTSDLVFEEDGCVLYWFDGLSGFKEISGLEALLPAVEGSKLVGLLPWLVGAGVVGGAAAIIDHNDDKNIQKDTINDAPTITITQTNNFTEDAAGNAVGSVVATFTTADEENDPVTVTLSDTINYALDGNTVVLTAAGLALVNKGEDLPAFTLTPNDGKVDGTAANVDPLVTAVNDAPTITITQTNNFTEDAAGNAVGSVVATFSTNDEDGNTVTVTLSDTINYALDGNTVVLTAAGLALVNKGEDLPAFTLTPNDGKVDGTAANVDPLVTAVNDAPTITITQTNNFTEDAAGNAVGSVVATFSTNDEDGNTVTVTLSDTINYALDGNTVVLTAAGLALVNKGEDLPAFTLTPNDGKVDGTAANVDPLVTAVNDAPTITITQTNNFTEDAAGNAVGSVVATFSTNDEDGNTVTVTLSDTINYALDGNTVVLTAAGLALVNKGEDLPAFTLTPNDGKVDGTAANVDPLVTAVNDAPTITITQTNNFTEDAAGNAVGSVVATFSTNDEDGNTVTVTLSDTINYALDGNTVVLTAAGLALVNKGEDLPAFTLTPNDGKVDGTAANVDPLVTAVNDAPTITITQTNNFTEDAAGNAVGSVVATFSTNDEDGNTVTVTLSDTINYALDGNTVVLTAAGLALVNKGEDLPAFTLTPNDGKVDGTAANVDPLVTAVNDAPTITITQTNNFTEDAAGNAVGSVVATFSTNDEDGNTVTVTLSDTINYALDGNTVVLTAAGLALVNKGEDLPAFTLTPNDGKVDGTAANVDPLVTAVNDAPTITITQTNNFTEDAAGNAVGSVVATFSTNDEDGNTVTVTLSDTINYALDGNTVVLTAAGLALVNKGEDLPAFTLTPNDGKVDGTAANVDPLVTAVNDAPTITITQTNNFTEDAAGNAVGSVVATFSTNDEDGNTVTVTLSDTINYALDGNTVVLTAAGLALVNKGEDLPAFTLTPNDGKVDGTAANVDPLVTAVNDAPTITITQTNNFTEDAAGNAVGSVVATFSTNDEDGNTVTVTLSDTINYALDGNTVVLTAAGLALVNKGEDLPAFTLTPNDGKVDGTAANVDPLVTAVNDAPTITITQTNNFTEDAAGNAVGSVVATFSTNDEDGNTVTVTLSDTINYALDGNTVVLTAAGLALVNKGEDLPAFTLTPNDGKVDGTAANVDPLVTAVNDAPTITITQTNNFTEDAAGNAVGSVVATFSTNDEDGNTVTVTLSDTINYALDGNTVVLTAAGLALVNKGEDLPAFTLTPNDGKVDGTAANVDPLVTAVNDAPTITITQTNNFTEDAAGNAVGSVVATFSTNDEDGNTVTVTLSDTINYALDGNTVVLTAAGLALVNKGEDLPAFTLTPNDGKVDGTAANVDPLVTAVNDAPTITITQTNNFTEDAAGNAVGSVVATFSTNDEDGNTVTVTLSDTINYALDGNTVVLTAAGLALVNKGEDLPAFTLTPNDGKVDGTAANVDPLVTAVNDAPTITITQTNNFTEDAAGNAVGSVVATFSTNDEDGNTVTVTLSDTINYALDGNTVVLTAAGLALVNKGEDLPAFTLTPNDGKVDGTAANVDPLVTAVNDAPTITITQTNNFTEDAAGNAVGSVVATFSTNDEDGNTVTVTLSDTINYALDGNTVVLTAAGLALVNKGEDLPAFTLTPNDGKVDGTAANVDPLVTAVNDAPTITITQTNNFTEDAAGNAVGSVVATFSTNDEDGNTVTVTLSDTINYALDGNTVVLTAAGLALVNKGEDLPAFTLTPNDGKVDGTAANVDPLVTAVNDAPTITITQTNNFTEDAAGNAVGSVVATFSTNDEDGNTVTVTLSDTINYALDGNTVVLTAAGLALVNKGEDLPAFTLTPNDGKVDGTAANVDPLVTAVNDAPTITITQTNNFTEDAAGNAVGSVVATFSTNDEDGNTVTVTLSDTINYALDGNTVVLTAAGLALVNKGEDLPAFTLTPNDGKVDGTAANVDPLVTAVNDAPTITITQTNNFTEDAAGNAVGSVVATFSTNDEDGNTVTVTLSDTINYALDGNTVVLTAAGLALVNKGEDLPAFTLTPNDGKVDGTAANVDPLVTAVNDAPTITITQTNNFTEDAAGNAVGSVVATFSTNDEDGNTVTVTLSDTINYALDGNTVVLTAAGLALVNKGEDLPAFTLTPNDGKVDGTAANVDPLVTAVNDAPTITITQTNNFTEDAAGNAVGSVVATFSTNDEDGNTVTVTLSDTINYALDGNTVVLTAAGLALVNKGEDLPAFTLTPNDGKVDGTAANVDPLVTAVNDAPTITITQTNNFTEDAAGNAVGSVVATFSTNDEDGNTVTVTLSDTINYALDGNTVVLTAAGLALVNKGEDLPAFTLTPNDGKVDGTAANVDPLVTAVNDAPTITITQTNNFTEDAAGNAVGSVVATFSTNDEDGNTVTVTLSDTINYALDGNTVVLTAAGLALVNKGEDLPAFTLTPNDGKVDGTAANVDPLVTAVNDAPTITITQTNNFTEDAAGNAVGSVVATFSTNDEDGNTVTVTLSDTINYALDGNTVVLTAAGLALVNKGEDLPAFTLTPNDGKVDGTAANVDPLVTAVNDAPTITITQTNNFTEDAAGNAVGSVVATFSTNDEDGNTVTVTLSDTINYALDGNTVVLTAAGLALVNKGEDLPAFTLTPNDGKVDGTAANVDPLVTAVNDAPTITITQTNNFTEDAAGNAVGSVVATFSTNDEDGNTVTVTLSDTINYALDGNTVVLTAAGLALVNKGEDLPAFTLTPNDGKVDGTAANVDPLVTAVNDAPTITITQTNNFTEDAAGNAVGSVVATFSTNDEDGNTVTVTLSDTINYALDGNTVVLTAAGLALVNKGEDLPAFTLTPNDGKVDGTAANVDPLVTAVNDAPTITITQTNNFTEDAAGNAVGSVVATFSTNDEDGNTVTVTLSDTINYALDGNTVVLTAAGLALVNKGEDLPAFTLTPNDGKVDGTAANVDPLVTAVNDAPTITITQTNNFTEDAAGNAVGSVVATFSTNDEDGNTVTVTLSDTINYALDGNTVVLTAAGLALVNKGEDLPAFTLTPNDGKVDGTAANVDPLVTAVNDAPTITITQTNNFTEDAAGNAVGSVVATFSTNDEDGNTVTVTLSDTINYALDGNTVVLTAAGLALVNKGEDLPAFTLTPNDGKVDGTAANVDPLVTAVNDAPTITITQTNNFTEDAAGNAVGSVVATFSTNDEDGNTVTVTLSDTINYALDGNTVVLTAAGLALVNKGEDLPAFTLTPNDGKVDGTAANVDPLVTAVNDAPTITITQTNNFTEDAAGNAVGSVVATFSTNDEDGNTVTVTLSDTINYALDGNTVVLTAAGLALVNKGEDLPAFTLTPNDGKVDGTAANVDPLVTAVNDAPTITITQTNNFTEDAAGNAVGSVVATFSTNDEDGNTVTVTLSDTINYALDGNTVVLTAAGLALVNKGEDLPAFTLTPNDGKVDGTAANVDPLVTAVNDAPTITITQTNNFTEDAAGNAVGSVVATFSTNDEDGNTVTVTLSDTINYALDGNTVVLTAAGLALVNKGEDLPAFTLTPNDGKVDGTAANVDPLVTAVNDAPTITITQTNNFTEDAAGNAVGSVVATFSTNDEDGNTVTVTLSDTINYALDGNTVVLTAAGLALVNKGEDLPAFTLTPNDGKVDGTAANVDPLVTAVNDAPTITITQTNNFTEDAAGNAVGSVVATFSTNDEDGNTVTVTLSDTINYALDGNTVVLTAAGLALVNKGEDLPAFTLTPNDGKVDGTAANVDPLVTAVNDAPTITITQTNNFTEDAAGNAVGSVVATFSTNDEDGNTVTVTLSDTINYALDGNTVVLTAAGLALVNKGEDLPAFTLTPNDGKVDGTAANVDPLVTAVNDAPTITITQTNNFTEDAAGNAVGSVVATFSTNDEDGNTVTVTLSDTINYALDGNTVVLTAAGLALVNKGEDLPAFTLTPNDGKVDGTAANVDPLVTAVNDAPTITITQTNNFTEDAAGNAVGSVVATFSTNDEDGNTVTVTLSDTINYALDGNTVVLTAAGLALVNKGEDLPAFTLTPNDGKVDGTAANVDPLVTAVNDAPTITITQTNNFTEDAAGNAVGSVVATFSTNDEDGNTVTVTLSDTINYALDGNTVVLTAAGLALVNKGEDLPAFTLTPNDGKVDGTAANVDPLVTAVNDAPTITITQTNNFTEDAAGNAVGSVVATFSTNDEDGNTVTVTLSDTINYALDGNTVVLTAAGLALVNKGEDLPAFTLTPNDGKVDGTAANVDPLVTAVNDAPTITITQTNNFTEDAAGNAVGSVVATFSTNDEDGNTVTVTLSDTINYALDGNTVVLTAAGLALVNKGEDLPAFTLTPNDGKVDGTAANVDPLVTAVNDAPTITITQTNNFTEDAAGNAVGSVVATFSTNDEDGNTVTVTLSDTINYALDGNTVVLTAAGLALVNKGEDLPAFTLTPNDGKVDGTAANVDPLVTAVNDAPTITITQTNNFTEDAAGNAVGSVVATFSTNDEDGNTVTVTLSDTINYALDGNTVVLTAAGLALVNKGEDLPAFTLTPNDGKVDGTAANVDPLVTAVNDAPTITITQTNNFTEDAAGNAVGSVVATFSTNDEDGNTVTVTLSDTINYALDGNTVVLTAAGLALVNKGEDLPAFTLTPNDGKVDGTAANVDPLVTAVNDAPTITITQTNNFTEDAAGNAVGSVVATFSTNDEDGNTVTVTLSDTINYALDGNTVVLTAAGLALVNKGEDLPAFTLTPNDGKVDGTAANVDPLVTAVNDAPTITITQTNNFTEDAAGNAVGSVVATFSTNDEDGNTVTVTLSDTINYALDGNTVVLTAAGLALVNKGEDLPAFTLTPNDGKVDGTAANVDPLVTAVNDAPTITITQTNNFTEDAAGNAVGSVVATFSTNDEDGNTVTVTLSDTINYALDGNTVVLTAAGLALVNKGEDLPAFTLTPNDGKVDGTAANVDPLVTAVNDAPTITITQTNNFTEDAAGNAVGSVVATFSTNDEDGNTVTVTLSDTINYALDGNTVVLTAAGLALVNKGEDLPAFTLTPNDGKVDGTAANVDPLVTAVNDAPTITITQTNNFTEDAAGNAVGSVVATFSTNDEDGNTVTVTLSDTINYALDGNTVVLTAAGLALVNKGEDLPAFTLTPNDGKVDGTAANVDPLVTAVNDAPTITITQTNNFTEDAAGNAVGSVVATFSTNDEDGNTVTVTLSDTINYALDGNTVVLTAAGLALVNKGEDLPAFTLTPNDGKVDGTAANVDPLVTAVNDAPTITITQTNNFTEDAAGNAVGSVVATFSTNDEDGNTVTVTLSDTINYALDGNTVVLTAAGLALVNKGEDLPAFTLTPNDGKVDGTAANVDPLVTAVNDAPTITITQTNNFTEDAAGNAVGSVVATFTTADEENDPVTVTLSDTTNYALDGNTVVLTEAGLALVNKGEDLPAFTLTPNDGEVNGTAANVDPSVTALPRPTITLEPITGDNVINKSESERDNVPVTGTVGDDAKVDDIVTLAVNGKTFTGKVYDDNGILRFSIDVPGGILATTTSITASVSTADAAGNVGTGSTDHTYSVDREAIITITGSLAVDDVINETESGKPLVISGTTDAEVGQVIKVQIGGKSYTFKIVDASGNWNVTVPVEDVALLTGSPQITASVTDSAGNYAQDLHTITVDRMPPAVKITVDPGVLNGVGVANSGELTINFTEVPYDSAGNALSAAEVLALLGNPANLTLDTLSTSDGGLTWTGMVTAATNTETTVSLEIAAGSYYDQAGNAGGNGNGKVNIDTIAPTIAIHGPLAGDDVINAAESQQDLTISGTTTGVENGQKVTVTVGGKTYTATVTDNAWSVTVPAEAVGELPTTGSVSVTADVSDKAGNPATQATHLVRVDTEEPIITITTVADDNNIVEWDEKTTDGFIVAGTASGVPTDAVVIVTFKDASGNPILGADNNPISVTGTVDASGNWSAEVTKEQAALLKDGTTTATVSDAAGNSASDDQAYTVAAPPAPVITGYYDNIEYVQGSASAQAALDGTTTVSGSVLDRYGEALTGFDTPTTLAGTYGTFIFNTATGEWSYVLNTGLAGALAASNAPLNDQLTVTRSDGKQYQVQVAIHDMFPPGVATVTATTVALKDENLINSSEVEGQLNGTVTGTSLVTGVTVDGQPVTIGQTLELPDKGAITVYGDGHYTFEPYDHGASITLDYTVDGSTPQTTTIVDNSVVYSNDVMGRITGAVDAPDGQVTLRLYANKQSTDDSAPGPQGYPNGADVVVTVSDGQWTISPDQLREVLQTIWWADQLRGDDEIYLQVKLVDTVTGHVSKVSEKYTFVADTYAPQATHVDYVAPESTGFGHVTALVSGDLTNAKQTHADIGDKVEVYYDGEFYGEGIVGSLAPGYGQYLQINVALNQALPIDYNSDLLKVHVTDKAGNTGTSDSGTVTPAPENLPTPIVVAYVDSVTGSNGVGGSGDTGDVGYNGLTNDRQGSIRGTIDLDAAGGDEVDEIWVTVRGLGPIRIEVPESASGVWTWTITSERLALLTTTGTLGDGSVEVVARAYNSDSNSTGLASAPFVFTVDGTPPTVSVSVDDVNLTGAETVMVTFTFNEAPQGFVVGDITTTGGTVSNLQQVSPLVWTATFAPTAGYEGAASVTLAAGSYADAAGNAGLAGNVVGMTVDTRAPVNTVPVAQTVNEDTTLSLSTVQVADTNLASVQLSVGNGVMKVTLQTGASISAGSNGSGTLTLVGSEAAINATLQTLTYQGNTHWSGIDTLAVVSKDNFGQTANNTTTINVTPVADAPTLTLTPPPVVESPVDNGLVRTSYTGLNIGGNGGNGVSVTELLVGFTVASSGTSTTVTNANVNISNGLTANAGVKMSGLIYLEAGKSYTFGGTADDSAAIVVGGITVASGRWGISSTSPDGSSGSGKFQGTFTPSASGYYTLDIYVHNQSGDGGYSILFKEGLNPAAVLSTTSAQLFTNVAAIEAAGGELGSLSNGTGGYGYYKAYGANEGEAGTAIKISSIAAGLVDTDGSETLAVWVKNIPVGAKLSDGSNSFTATSGNTQVDVQSWNKATLTYTPPINASTGAVTLQVEAITTEVGNPSSTASTTGSLVVQVHAVEPVVLGAFSGGVLGNTSAWTVTEGTVAINSDGRLVIDDSSNNGGNNAIATSAAFTVNHAGSTLTFNQWTSEARNGDSVSYRLQKQNVNGTWSNVTGGDGTHNFTNDTNLSNQSITRTIDEAGTYRLVFTVADNSRWGNLTLQVDNITLTPPQNIAGRGASAESFVADSFGEDLLMSGLENDSLNGGAGSDILNGGSGNDTLIGGSGSDTAIYAVLNAADATAGNATDTWKDFHFGDTTVDSKADKIEFSVDFFIGLLGDNSNIADYISVTEDGYNVVVSVDRDSLATAYNSTELLVLENQAGLTLEQLLANGQIIIG</sequence>
<dbReference type="NCBIfam" id="NF012196">
    <property type="entry name" value="Ig_like_ice"/>
    <property type="match status" value="3"/>
</dbReference>
<dbReference type="EMBL" id="CP048660">
    <property type="protein sequence ID" value="QOW48080.1"/>
    <property type="molecule type" value="Genomic_DNA"/>
</dbReference>
<feature type="domain" description="PA14" evidence="2">
    <location>
        <begin position="6821"/>
        <end position="6980"/>
    </location>
</feature>
<gene>
    <name evidence="3" type="ORF">G0028_19635</name>
</gene>
<keyword evidence="1" id="KW-0106">Calcium</keyword>
<dbReference type="NCBIfam" id="NF033510">
    <property type="entry name" value="Ca_tandemer"/>
    <property type="match status" value="4"/>
</dbReference>
<evidence type="ECO:0000313" key="4">
    <source>
        <dbReference type="Proteomes" id="UP000593966"/>
    </source>
</evidence>
<reference evidence="3 4" key="1">
    <citation type="submission" date="2020-02" db="EMBL/GenBank/DDBJ databases">
        <title>Tigecycline-resistant Acinetobacter species from pigs and migratory birds.</title>
        <authorList>
            <person name="Chen C."/>
            <person name="Sun J."/>
            <person name="Liao X.-P."/>
            <person name="Liu Y.-H."/>
        </authorList>
    </citation>
    <scope>NUCLEOTIDE SEQUENCE [LARGE SCALE GENOMIC DNA]</scope>
    <source>
        <strain evidence="3 4">YH12207_T</strain>
        <plasmid evidence="3 4">pYH12207-1</plasmid>
    </source>
</reference>
<keyword evidence="4" id="KW-1185">Reference proteome</keyword>
<dbReference type="Proteomes" id="UP000593966">
    <property type="component" value="Plasmid pYH12207-1"/>
</dbReference>
<dbReference type="InterPro" id="IPR037524">
    <property type="entry name" value="PA14/GLEYA"/>
</dbReference>
<evidence type="ECO:0000256" key="1">
    <source>
        <dbReference type="ARBA" id="ARBA00022837"/>
    </source>
</evidence>
<dbReference type="GO" id="GO:0005509">
    <property type="term" value="F:calcium ion binding"/>
    <property type="evidence" value="ECO:0007669"/>
    <property type="project" value="InterPro"/>
</dbReference>
<dbReference type="Gene3D" id="2.60.40.10">
    <property type="entry name" value="Immunoglobulins"/>
    <property type="match status" value="5"/>
</dbReference>
<dbReference type="InterPro" id="IPR049826">
    <property type="entry name" value="Ig-like_ice"/>
</dbReference>
<evidence type="ECO:0000259" key="2">
    <source>
        <dbReference type="PROSITE" id="PS51820"/>
    </source>
</evidence>
<dbReference type="Pfam" id="PF22783">
    <property type="entry name" value="BapA_N"/>
    <property type="match status" value="1"/>
</dbReference>
<dbReference type="RefSeq" id="WP_194088767.1">
    <property type="nucleotide sequence ID" value="NZ_CP048660.1"/>
</dbReference>
<proteinExistence type="predicted"/>
<evidence type="ECO:0000313" key="3">
    <source>
        <dbReference type="EMBL" id="QOW48080.1"/>
    </source>
</evidence>
<accession>A0A7S7AJ35</accession>
<dbReference type="NCBIfam" id="TIGR01965">
    <property type="entry name" value="VCBS_repeat"/>
    <property type="match status" value="1"/>
</dbReference>
<dbReference type="NCBIfam" id="NF033677">
    <property type="entry name" value="biofilm_BapA_N"/>
    <property type="match status" value="1"/>
</dbReference>
<dbReference type="InterPro" id="IPR013783">
    <property type="entry name" value="Ig-like_fold"/>
</dbReference>
<dbReference type="SUPFAM" id="SSF51120">
    <property type="entry name" value="beta-Roll"/>
    <property type="match status" value="1"/>
</dbReference>
<dbReference type="Pfam" id="PF00353">
    <property type="entry name" value="HemolysinCabind"/>
    <property type="match status" value="1"/>
</dbReference>
<dbReference type="Gene3D" id="3.10.20.90">
    <property type="entry name" value="Phosphatidylinositol 3-kinase Catalytic Subunit, Chain A, domain 1"/>
    <property type="match status" value="54"/>
</dbReference>
<protein>
    <submittedName>
        <fullName evidence="3">Ig-like domain-containing protein</fullName>
    </submittedName>
</protein>
<organism evidence="3 4">
    <name type="scientific">Acinetobacter piscicola</name>
    <dbReference type="NCBI Taxonomy" id="2006115"/>
    <lineage>
        <taxon>Bacteria</taxon>
        <taxon>Pseudomonadati</taxon>
        <taxon>Pseudomonadota</taxon>
        <taxon>Gammaproteobacteria</taxon>
        <taxon>Moraxellales</taxon>
        <taxon>Moraxellaceae</taxon>
        <taxon>Acinetobacter</taxon>
    </lineage>
</organism>
<dbReference type="InterPro" id="IPR018511">
    <property type="entry name" value="Hemolysin-typ_Ca-bd_CS"/>
</dbReference>
<dbReference type="PROSITE" id="PS51820">
    <property type="entry name" value="PA14"/>
    <property type="match status" value="1"/>
</dbReference>
<dbReference type="InterPro" id="IPR048051">
    <property type="entry name" value="BapA-like_prefix-like"/>
</dbReference>
<keyword evidence="3" id="KW-0614">Plasmid</keyword>